<feature type="region of interest" description="Disordered" evidence="6">
    <location>
        <begin position="347"/>
        <end position="392"/>
    </location>
</feature>
<accession>A0A9W7G300</accession>
<dbReference type="GO" id="GO:0005634">
    <property type="term" value="C:nucleus"/>
    <property type="evidence" value="ECO:0007669"/>
    <property type="project" value="UniProtKB-SubCell"/>
</dbReference>
<evidence type="ECO:0000256" key="3">
    <source>
        <dbReference type="ARBA" id="ARBA00022490"/>
    </source>
</evidence>
<comment type="subcellular location">
    <subcellularLocation>
        <location evidence="1">Cytoplasm</location>
    </subcellularLocation>
</comment>
<evidence type="ECO:0000256" key="2">
    <source>
        <dbReference type="ARBA" id="ARBA00022448"/>
    </source>
</evidence>
<evidence type="ECO:0008006" key="9">
    <source>
        <dbReference type="Google" id="ProtNLM"/>
    </source>
</evidence>
<name>A0A9W7G300_9STRA</name>
<feature type="compositionally biased region" description="Acidic residues" evidence="6">
    <location>
        <begin position="372"/>
        <end position="389"/>
    </location>
</feature>
<dbReference type="AlphaFoldDB" id="A0A9W7G300"/>
<dbReference type="GO" id="GO:0006606">
    <property type="term" value="P:protein import into nucleus"/>
    <property type="evidence" value="ECO:0007669"/>
    <property type="project" value="InterPro"/>
</dbReference>
<evidence type="ECO:0000313" key="8">
    <source>
        <dbReference type="Proteomes" id="UP001165065"/>
    </source>
</evidence>
<dbReference type="Pfam" id="PF02985">
    <property type="entry name" value="HEAT"/>
    <property type="match status" value="1"/>
</dbReference>
<keyword evidence="2" id="KW-0813">Transport</keyword>
<keyword evidence="3" id="KW-0963">Cytoplasm</keyword>
<dbReference type="GO" id="GO:0005737">
    <property type="term" value="C:cytoplasm"/>
    <property type="evidence" value="ECO:0007669"/>
    <property type="project" value="UniProtKB-SubCell"/>
</dbReference>
<reference evidence="8" key="1">
    <citation type="journal article" date="2023" name="Commun. Biol.">
        <title>Genome analysis of Parmales, the sister group of diatoms, reveals the evolutionary specialization of diatoms from phago-mixotrophs to photoautotrophs.</title>
        <authorList>
            <person name="Ban H."/>
            <person name="Sato S."/>
            <person name="Yoshikawa S."/>
            <person name="Yamada K."/>
            <person name="Nakamura Y."/>
            <person name="Ichinomiya M."/>
            <person name="Sato N."/>
            <person name="Blanc-Mathieu R."/>
            <person name="Endo H."/>
            <person name="Kuwata A."/>
            <person name="Ogata H."/>
        </authorList>
    </citation>
    <scope>NUCLEOTIDE SEQUENCE [LARGE SCALE GENOMIC DNA]</scope>
</reference>
<dbReference type="InterPro" id="IPR016024">
    <property type="entry name" value="ARM-type_fold"/>
</dbReference>
<keyword evidence="8" id="KW-1185">Reference proteome</keyword>
<comment type="caution">
    <text evidence="7">The sequence shown here is derived from an EMBL/GenBank/DDBJ whole genome shotgun (WGS) entry which is preliminary data.</text>
</comment>
<evidence type="ECO:0000256" key="6">
    <source>
        <dbReference type="SAM" id="MobiDB-lite"/>
    </source>
</evidence>
<evidence type="ECO:0000256" key="1">
    <source>
        <dbReference type="ARBA" id="ARBA00004496"/>
    </source>
</evidence>
<evidence type="ECO:0000256" key="4">
    <source>
        <dbReference type="ARBA" id="ARBA00022737"/>
    </source>
</evidence>
<protein>
    <recommendedName>
        <fullName evidence="9">Importin N-terminal domain-containing protein</fullName>
    </recommendedName>
</protein>
<dbReference type="Gene3D" id="1.25.10.10">
    <property type="entry name" value="Leucine-rich Repeat Variant"/>
    <property type="match status" value="2"/>
</dbReference>
<evidence type="ECO:0000313" key="7">
    <source>
        <dbReference type="EMBL" id="GMI31162.1"/>
    </source>
</evidence>
<dbReference type="EMBL" id="BRYA01000737">
    <property type="protein sequence ID" value="GMI31162.1"/>
    <property type="molecule type" value="Genomic_DNA"/>
</dbReference>
<dbReference type="InterPro" id="IPR040122">
    <property type="entry name" value="Importin_beta"/>
</dbReference>
<gene>
    <name evidence="7" type="ORF">TrCOL_g4696</name>
</gene>
<dbReference type="Proteomes" id="UP001165065">
    <property type="component" value="Unassembled WGS sequence"/>
</dbReference>
<proteinExistence type="predicted"/>
<sequence>MATPVSDPQVLLAVEAVTDVSNYSSHKAALNALDSSICQSNESYSYFILNFIRITAAFAGSPEPAKLQTAITALYLFKNKLSRPPLILNTTSYAELVPESHEEIKAHLINLLASTNNLISNGASTSISTLVSEFKTFPLIHWPTLLQTLSTMLSTTSPATLTPALKCILKISSDDPNLLDSPALNHPLNTILPLMTSYLSHPSPPVTKLALEILSTYIPTFPNAMASSMNDILTSLSTIASHQDPGVRKRVCEILGSFTVHRPMYVSGRLPGIAEFMVGRVVDGDRDVRMKATEFWMNLLHPGSYGTEGGEEGKVGREVWEKQGCMERVVPMLLGNVVYTEEEREGILERNEEEDEGRNVKPIFHKGRGRGEEEDDEDDEEEGFDDGEDGSWSLRKASAQTLDFASAVSEPDKLLGILLPELQKGLSDQDPWVREAAILSLGAIGGSTATGRKMEAYLPQIYPFLCQQLTAPLPQLAAVAAWAMSRYVGWVCYIDESGGERGKLGRHVGMLVNAGMGKSGKVRSAVVGSLAAAVEVAGGEHIEPLLNEMYPVLSKCLEVYEGRARIGLYDLLGCIADECGSAAGEGGRGELWVPQIMARWKVLHSLSQHKDWQTEEKQAEVRGELLRLLECVACGAAGMGMGFAQWGREALEMWVKVVNNALWSFGELCLRCMGQPAPLLPFQDKILSAIIPLLMSQQVGIEENASACMGRMCMVDGRGFGLETVMVGKMDTWFNGIGCIYDRSEKRDALKGCLACIRAHPALVMDEGSRRSAVSGFLMMIASFHVRVEEGGDFRQVEFDDLHNACYSFQSWPGDLGDELRAEVGGVIQEIGRGLGAEAGIVIKALPKNVKILLKDEWSISV</sequence>
<dbReference type="InterPro" id="IPR011989">
    <property type="entry name" value="ARM-like"/>
</dbReference>
<organism evidence="7 8">
    <name type="scientific">Triparma columacea</name>
    <dbReference type="NCBI Taxonomy" id="722753"/>
    <lineage>
        <taxon>Eukaryota</taxon>
        <taxon>Sar</taxon>
        <taxon>Stramenopiles</taxon>
        <taxon>Ochrophyta</taxon>
        <taxon>Bolidophyceae</taxon>
        <taxon>Parmales</taxon>
        <taxon>Triparmaceae</taxon>
        <taxon>Triparma</taxon>
    </lineage>
</organism>
<dbReference type="InterPro" id="IPR000357">
    <property type="entry name" value="HEAT"/>
</dbReference>
<dbReference type="PANTHER" id="PTHR10527">
    <property type="entry name" value="IMPORTIN BETA"/>
    <property type="match status" value="1"/>
</dbReference>
<evidence type="ECO:0000256" key="5">
    <source>
        <dbReference type="ARBA" id="ARBA00022927"/>
    </source>
</evidence>
<dbReference type="SUPFAM" id="SSF48371">
    <property type="entry name" value="ARM repeat"/>
    <property type="match status" value="1"/>
</dbReference>
<keyword evidence="4" id="KW-0677">Repeat</keyword>
<keyword evidence="5" id="KW-0653">Protein transport</keyword>
<dbReference type="OrthoDB" id="951172at2759"/>